<sequence length="348" mass="38156">MAGLLHILPATNRAWWMGVSETRSFRAESESCRLDVGGKLLVCDVINGGKNSPQCTVASMHSRCSSGHGAKFGILRPNLSGGKISTVDNKEGRFRPKVLRSYVVAAAWMAGSCTDDPSCIFVGPIETAEKAQLEALYQQARDSYYSGQPLVVDDMFDKVEVKLRFHKSNLVVKYPRCSLKRYTAYADAEFDPSQMRALATVWGFLFALGLGLAVVLPVLITRYMSISAYEPGAFVLSDMNRVLFSVVSFLVGAPVAMSAAKQLQALGQGDVMALKGCCPNCGAEVYTFVRPNYSSLEIRHESECHVCDRQLMFQATLHPSWSGPGQPWAHGRVYLRTGANQLVPVRLN</sequence>
<feature type="transmembrane region" description="Helical" evidence="1">
    <location>
        <begin position="201"/>
        <end position="221"/>
    </location>
</feature>
<dbReference type="STRING" id="3218.A0A2K1JGG9"/>
<dbReference type="InParanoid" id="A0A2K1JGG9"/>
<dbReference type="Gramene" id="Pp3c14_5400V3.1">
    <property type="protein sequence ID" value="PAC:32963257.CDS.1"/>
    <property type="gene ID" value="Pp3c14_5400"/>
</dbReference>
<dbReference type="PANTHER" id="PTHR31032:SF2">
    <property type="entry name" value="PGR5-LIKE A PROTEIN"/>
    <property type="match status" value="1"/>
</dbReference>
<proteinExistence type="predicted"/>
<keyword evidence="1" id="KW-0812">Transmembrane</keyword>
<reference evidence="3" key="3">
    <citation type="submission" date="2020-12" db="UniProtKB">
        <authorList>
            <consortium name="EnsemblPlants"/>
        </authorList>
    </citation>
    <scope>IDENTIFICATION</scope>
</reference>
<reference evidence="2 4" key="2">
    <citation type="journal article" date="2018" name="Plant J.">
        <title>The Physcomitrella patens chromosome-scale assembly reveals moss genome structure and evolution.</title>
        <authorList>
            <person name="Lang D."/>
            <person name="Ullrich K.K."/>
            <person name="Murat F."/>
            <person name="Fuchs J."/>
            <person name="Jenkins J."/>
            <person name="Haas F.B."/>
            <person name="Piednoel M."/>
            <person name="Gundlach H."/>
            <person name="Van Bel M."/>
            <person name="Meyberg R."/>
            <person name="Vives C."/>
            <person name="Morata J."/>
            <person name="Symeonidi A."/>
            <person name="Hiss M."/>
            <person name="Muchero W."/>
            <person name="Kamisugi Y."/>
            <person name="Saleh O."/>
            <person name="Blanc G."/>
            <person name="Decker E.L."/>
            <person name="van Gessel N."/>
            <person name="Grimwood J."/>
            <person name="Hayes R.D."/>
            <person name="Graham S.W."/>
            <person name="Gunter L.E."/>
            <person name="McDaniel S.F."/>
            <person name="Hoernstein S.N.W."/>
            <person name="Larsson A."/>
            <person name="Li F.W."/>
            <person name="Perroud P.F."/>
            <person name="Phillips J."/>
            <person name="Ranjan P."/>
            <person name="Rokshar D.S."/>
            <person name="Rothfels C.J."/>
            <person name="Schneider L."/>
            <person name="Shu S."/>
            <person name="Stevenson D.W."/>
            <person name="Thummler F."/>
            <person name="Tillich M."/>
            <person name="Villarreal Aguilar J.C."/>
            <person name="Widiez T."/>
            <person name="Wong G.K."/>
            <person name="Wymore A."/>
            <person name="Zhang Y."/>
            <person name="Zimmer A.D."/>
            <person name="Quatrano R.S."/>
            <person name="Mayer K.F.X."/>
            <person name="Goodstein D."/>
            <person name="Casacuberta J.M."/>
            <person name="Vandepoele K."/>
            <person name="Reski R."/>
            <person name="Cuming A.C."/>
            <person name="Tuskan G.A."/>
            <person name="Maumus F."/>
            <person name="Salse J."/>
            <person name="Schmutz J."/>
            <person name="Rensing S.A."/>
        </authorList>
    </citation>
    <scope>NUCLEOTIDE SEQUENCE [LARGE SCALE GENOMIC DNA]</scope>
    <source>
        <strain evidence="3 4">cv. Gransden 2004</strain>
    </source>
</reference>
<dbReference type="GO" id="GO:0009535">
    <property type="term" value="C:chloroplast thylakoid membrane"/>
    <property type="evidence" value="ECO:0007669"/>
    <property type="project" value="InterPro"/>
</dbReference>
<protein>
    <recommendedName>
        <fullName evidence="5">PGR5-like protein 1B, chloroplastic</fullName>
    </recommendedName>
</protein>
<dbReference type="InterPro" id="IPR039987">
    <property type="entry name" value="PGRL1"/>
</dbReference>
<dbReference type="Proteomes" id="UP000006727">
    <property type="component" value="Chromosome 14"/>
</dbReference>
<evidence type="ECO:0000256" key="1">
    <source>
        <dbReference type="SAM" id="Phobius"/>
    </source>
</evidence>
<dbReference type="EnsemblPlants" id="Pp3c14_5400V3.2">
    <property type="protein sequence ID" value="PAC:32963258.CDS.1"/>
    <property type="gene ID" value="Pp3c14_5400"/>
</dbReference>
<keyword evidence="4" id="KW-1185">Reference proteome</keyword>
<dbReference type="FunCoup" id="A0A2K1JGG9">
    <property type="interactions" value="233"/>
</dbReference>
<evidence type="ECO:0000313" key="4">
    <source>
        <dbReference type="Proteomes" id="UP000006727"/>
    </source>
</evidence>
<evidence type="ECO:0000313" key="3">
    <source>
        <dbReference type="EnsemblPlants" id="PAC:32963257.CDS.1"/>
    </source>
</evidence>
<feature type="transmembrane region" description="Helical" evidence="1">
    <location>
        <begin position="242"/>
        <end position="260"/>
    </location>
</feature>
<reference evidence="2 4" key="1">
    <citation type="journal article" date="2008" name="Science">
        <title>The Physcomitrella genome reveals evolutionary insights into the conquest of land by plants.</title>
        <authorList>
            <person name="Rensing S."/>
            <person name="Lang D."/>
            <person name="Zimmer A."/>
            <person name="Terry A."/>
            <person name="Salamov A."/>
            <person name="Shapiro H."/>
            <person name="Nishiyama T."/>
            <person name="Perroud P.-F."/>
            <person name="Lindquist E."/>
            <person name="Kamisugi Y."/>
            <person name="Tanahashi T."/>
            <person name="Sakakibara K."/>
            <person name="Fujita T."/>
            <person name="Oishi K."/>
            <person name="Shin-I T."/>
            <person name="Kuroki Y."/>
            <person name="Toyoda A."/>
            <person name="Suzuki Y."/>
            <person name="Hashimoto A."/>
            <person name="Yamaguchi K."/>
            <person name="Sugano A."/>
            <person name="Kohara Y."/>
            <person name="Fujiyama A."/>
            <person name="Anterola A."/>
            <person name="Aoki S."/>
            <person name="Ashton N."/>
            <person name="Barbazuk W.B."/>
            <person name="Barker E."/>
            <person name="Bennetzen J."/>
            <person name="Bezanilla M."/>
            <person name="Blankenship R."/>
            <person name="Cho S.H."/>
            <person name="Dutcher S."/>
            <person name="Estelle M."/>
            <person name="Fawcett J.A."/>
            <person name="Gundlach H."/>
            <person name="Hanada K."/>
            <person name="Heyl A."/>
            <person name="Hicks K.A."/>
            <person name="Hugh J."/>
            <person name="Lohr M."/>
            <person name="Mayer K."/>
            <person name="Melkozernov A."/>
            <person name="Murata T."/>
            <person name="Nelson D."/>
            <person name="Pils B."/>
            <person name="Prigge M."/>
            <person name="Reiss B."/>
            <person name="Renner T."/>
            <person name="Rombauts S."/>
            <person name="Rushton P."/>
            <person name="Sanderfoot A."/>
            <person name="Schween G."/>
            <person name="Shiu S.-H."/>
            <person name="Stueber K."/>
            <person name="Theodoulou F.L."/>
            <person name="Tu H."/>
            <person name="Van de Peer Y."/>
            <person name="Verrier P.J."/>
            <person name="Waters E."/>
            <person name="Wood A."/>
            <person name="Yang L."/>
            <person name="Cove D."/>
            <person name="Cuming A."/>
            <person name="Hasebe M."/>
            <person name="Lucas S."/>
            <person name="Mishler D.B."/>
            <person name="Reski R."/>
            <person name="Grigoriev I."/>
            <person name="Quatrano R.S."/>
            <person name="Boore J.L."/>
        </authorList>
    </citation>
    <scope>NUCLEOTIDE SEQUENCE [LARGE SCALE GENOMIC DNA]</scope>
    <source>
        <strain evidence="3 4">cv. Gransden 2004</strain>
    </source>
</reference>
<keyword evidence="1" id="KW-0472">Membrane</keyword>
<dbReference type="GO" id="GO:0009773">
    <property type="term" value="P:photosynthetic electron transport in photosystem I"/>
    <property type="evidence" value="ECO:0000318"/>
    <property type="project" value="GO_Central"/>
</dbReference>
<dbReference type="AlphaFoldDB" id="A0A2K1JGG9"/>
<dbReference type="Gramene" id="Pp3c14_5400V3.2">
    <property type="protein sequence ID" value="PAC:32963258.CDS.1"/>
    <property type="gene ID" value="Pp3c14_5400"/>
</dbReference>
<dbReference type="PANTHER" id="PTHR31032">
    <property type="entry name" value="PGR5-LIKE PROTEIN 1B, CHLOROPLASTIC"/>
    <property type="match status" value="1"/>
</dbReference>
<accession>A0A2K1JGG9</accession>
<organism evidence="2">
    <name type="scientific">Physcomitrium patens</name>
    <name type="common">Spreading-leaved earth moss</name>
    <name type="synonym">Physcomitrella patens</name>
    <dbReference type="NCBI Taxonomy" id="3218"/>
    <lineage>
        <taxon>Eukaryota</taxon>
        <taxon>Viridiplantae</taxon>
        <taxon>Streptophyta</taxon>
        <taxon>Embryophyta</taxon>
        <taxon>Bryophyta</taxon>
        <taxon>Bryophytina</taxon>
        <taxon>Bryopsida</taxon>
        <taxon>Funariidae</taxon>
        <taxon>Funariales</taxon>
        <taxon>Funariaceae</taxon>
        <taxon>Physcomitrium</taxon>
    </lineage>
</organism>
<dbReference type="GO" id="GO:0016730">
    <property type="term" value="F:oxidoreductase activity, acting on iron-sulfur proteins as donors"/>
    <property type="evidence" value="ECO:0000318"/>
    <property type="project" value="GO_Central"/>
</dbReference>
<evidence type="ECO:0008006" key="5">
    <source>
        <dbReference type="Google" id="ProtNLM"/>
    </source>
</evidence>
<dbReference type="PaxDb" id="3218-PP1S150_41V6.1"/>
<keyword evidence="1" id="KW-1133">Transmembrane helix</keyword>
<name>A0A2K1JGG9_PHYPA</name>
<evidence type="ECO:0000313" key="2">
    <source>
        <dbReference type="EMBL" id="PNR40655.1"/>
    </source>
</evidence>
<dbReference type="EnsemblPlants" id="Pp3c14_5400V3.1">
    <property type="protein sequence ID" value="PAC:32963257.CDS.1"/>
    <property type="gene ID" value="Pp3c14_5400"/>
</dbReference>
<dbReference type="OMA" id="YLVGYPI"/>
<dbReference type="EMBL" id="ABEU02000014">
    <property type="protein sequence ID" value="PNR40655.1"/>
    <property type="molecule type" value="Genomic_DNA"/>
</dbReference>
<gene>
    <name evidence="2" type="ORF">PHYPA_018058</name>
</gene>